<protein>
    <recommendedName>
        <fullName evidence="4">Secreted protein</fullName>
    </recommendedName>
</protein>
<name>A0ABU7F1Y4_9TELE</name>
<dbReference type="Proteomes" id="UP001352852">
    <property type="component" value="Unassembled WGS sequence"/>
</dbReference>
<keyword evidence="3" id="KW-1185">Reference proteome</keyword>
<evidence type="ECO:0000313" key="2">
    <source>
        <dbReference type="EMBL" id="MED6293466.1"/>
    </source>
</evidence>
<feature type="chain" id="PRO_5045884067" description="Secreted protein" evidence="1">
    <location>
        <begin position="26"/>
        <end position="109"/>
    </location>
</feature>
<proteinExistence type="predicted"/>
<accession>A0ABU7F1Y4</accession>
<feature type="signal peptide" evidence="1">
    <location>
        <begin position="1"/>
        <end position="25"/>
    </location>
</feature>
<keyword evidence="1" id="KW-0732">Signal</keyword>
<dbReference type="EMBL" id="JAHUTJ010074483">
    <property type="protein sequence ID" value="MED6293466.1"/>
    <property type="molecule type" value="Genomic_DNA"/>
</dbReference>
<evidence type="ECO:0008006" key="4">
    <source>
        <dbReference type="Google" id="ProtNLM"/>
    </source>
</evidence>
<gene>
    <name evidence="2" type="ORF">CHARACLAT_010913</name>
</gene>
<organism evidence="2 3">
    <name type="scientific">Characodon lateralis</name>
    <dbReference type="NCBI Taxonomy" id="208331"/>
    <lineage>
        <taxon>Eukaryota</taxon>
        <taxon>Metazoa</taxon>
        <taxon>Chordata</taxon>
        <taxon>Craniata</taxon>
        <taxon>Vertebrata</taxon>
        <taxon>Euteleostomi</taxon>
        <taxon>Actinopterygii</taxon>
        <taxon>Neopterygii</taxon>
        <taxon>Teleostei</taxon>
        <taxon>Neoteleostei</taxon>
        <taxon>Acanthomorphata</taxon>
        <taxon>Ovalentaria</taxon>
        <taxon>Atherinomorphae</taxon>
        <taxon>Cyprinodontiformes</taxon>
        <taxon>Goodeidae</taxon>
        <taxon>Characodon</taxon>
    </lineage>
</organism>
<evidence type="ECO:0000313" key="3">
    <source>
        <dbReference type="Proteomes" id="UP001352852"/>
    </source>
</evidence>
<sequence>MVRSGCLQSILLLAFSRGMFNWAEAWERPRTQSRDCISLLAWELFGISENDLESGWMNVWICNELATCPGCTLPLTRKPLEIGTSSPLDPVLTKRDIEKGWTDGMYGSK</sequence>
<evidence type="ECO:0000256" key="1">
    <source>
        <dbReference type="SAM" id="SignalP"/>
    </source>
</evidence>
<reference evidence="2 3" key="1">
    <citation type="submission" date="2021-06" db="EMBL/GenBank/DDBJ databases">
        <authorList>
            <person name="Palmer J.M."/>
        </authorList>
    </citation>
    <scope>NUCLEOTIDE SEQUENCE [LARGE SCALE GENOMIC DNA]</scope>
    <source>
        <strain evidence="2 3">CL_MEX2019</strain>
        <tissue evidence="2">Muscle</tissue>
    </source>
</reference>
<comment type="caution">
    <text evidence="2">The sequence shown here is derived from an EMBL/GenBank/DDBJ whole genome shotgun (WGS) entry which is preliminary data.</text>
</comment>